<evidence type="ECO:0000313" key="6">
    <source>
        <dbReference type="Proteomes" id="UP000290218"/>
    </source>
</evidence>
<dbReference type="GO" id="GO:0016491">
    <property type="term" value="F:oxidoreductase activity"/>
    <property type="evidence" value="ECO:0007669"/>
    <property type="project" value="UniProtKB-KW"/>
</dbReference>
<dbReference type="SUPFAM" id="SSF51735">
    <property type="entry name" value="NAD(P)-binding Rossmann-fold domains"/>
    <property type="match status" value="1"/>
</dbReference>
<dbReference type="CDD" id="cd12167">
    <property type="entry name" value="2-Hacid_dh_8"/>
    <property type="match status" value="1"/>
</dbReference>
<dbReference type="EMBL" id="SDHX01000001">
    <property type="protein sequence ID" value="RXK55877.1"/>
    <property type="molecule type" value="Genomic_DNA"/>
</dbReference>
<keyword evidence="2" id="KW-0560">Oxidoreductase</keyword>
<accession>A0A4Q1C9Y6</accession>
<dbReference type="PANTHER" id="PTHR42789">
    <property type="entry name" value="D-ISOMER SPECIFIC 2-HYDROXYACID DEHYDROGENASE FAMILY PROTEIN (AFU_ORTHOLOGUE AFUA_6G10090)"/>
    <property type="match status" value="1"/>
</dbReference>
<evidence type="ECO:0000256" key="2">
    <source>
        <dbReference type="ARBA" id="ARBA00023002"/>
    </source>
</evidence>
<dbReference type="Gene3D" id="3.40.50.720">
    <property type="entry name" value="NAD(P)-binding Rossmann-like Domain"/>
    <property type="match status" value="2"/>
</dbReference>
<dbReference type="RefSeq" id="WP_129047243.1">
    <property type="nucleotide sequence ID" value="NZ_SDHX01000001.1"/>
</dbReference>
<dbReference type="Proteomes" id="UP000290218">
    <property type="component" value="Unassembled WGS sequence"/>
</dbReference>
<comment type="caution">
    <text evidence="5">The sequence shown here is derived from an EMBL/GenBank/DDBJ whole genome shotgun (WGS) entry which is preliminary data.</text>
</comment>
<proteinExistence type="inferred from homology"/>
<reference evidence="5 6" key="1">
    <citation type="submission" date="2019-01" db="EMBL/GenBank/DDBJ databases">
        <title>Lacunisphaera sp. strain TWA-58.</title>
        <authorList>
            <person name="Chen W.-M."/>
        </authorList>
    </citation>
    <scope>NUCLEOTIDE SEQUENCE [LARGE SCALE GENOMIC DNA]</scope>
    <source>
        <strain evidence="5 6">TWA-58</strain>
    </source>
</reference>
<dbReference type="InterPro" id="IPR036291">
    <property type="entry name" value="NAD(P)-bd_dom_sf"/>
</dbReference>
<feature type="domain" description="D-isomer specific 2-hydroxyacid dehydrogenase NAD-binding" evidence="4">
    <location>
        <begin position="139"/>
        <end position="296"/>
    </location>
</feature>
<dbReference type="PANTHER" id="PTHR42789:SF1">
    <property type="entry name" value="D-ISOMER SPECIFIC 2-HYDROXYACID DEHYDROGENASE FAMILY PROTEIN (AFU_ORTHOLOGUE AFUA_6G10090)"/>
    <property type="match status" value="1"/>
</dbReference>
<dbReference type="InterPro" id="IPR050857">
    <property type="entry name" value="D-2-hydroxyacid_DH"/>
</dbReference>
<dbReference type="AlphaFoldDB" id="A0A4Q1C9Y6"/>
<evidence type="ECO:0000313" key="5">
    <source>
        <dbReference type="EMBL" id="RXK55877.1"/>
    </source>
</evidence>
<evidence type="ECO:0000259" key="4">
    <source>
        <dbReference type="Pfam" id="PF02826"/>
    </source>
</evidence>
<evidence type="ECO:0000256" key="1">
    <source>
        <dbReference type="ARBA" id="ARBA00005854"/>
    </source>
</evidence>
<evidence type="ECO:0000256" key="3">
    <source>
        <dbReference type="ARBA" id="ARBA00023027"/>
    </source>
</evidence>
<dbReference type="InterPro" id="IPR006140">
    <property type="entry name" value="D-isomer_DH_NAD-bd"/>
</dbReference>
<comment type="similarity">
    <text evidence="1">Belongs to the D-isomer specific 2-hydroxyacid dehydrogenase family.</text>
</comment>
<protein>
    <submittedName>
        <fullName evidence="5">Hydroxyacid dehydrogenase</fullName>
    </submittedName>
</protein>
<keyword evidence="3" id="KW-0520">NAD</keyword>
<dbReference type="OrthoDB" id="9805416at2"/>
<dbReference type="GO" id="GO:0051287">
    <property type="term" value="F:NAD binding"/>
    <property type="evidence" value="ECO:0007669"/>
    <property type="project" value="InterPro"/>
</dbReference>
<dbReference type="SUPFAM" id="SSF52283">
    <property type="entry name" value="Formate/glycerate dehydrogenase catalytic domain-like"/>
    <property type="match status" value="1"/>
</dbReference>
<sequence>MSAVLRRPRALLTFRPETEPWLLTPGTRARLESLVEVVVTLREGEDWRPHATRLGDVEVVIGNWGVPRFTPELLATMPALRIVCYAAGSVRGFVTPEFWQRGIQLTTAVAANARATATCAEAMIILSLKQVWFHLREPRAEWAQLGDTASSGVHRATVGIIGLSRVGREVVRGLQRHELRLLVYDPTIDAAEACRVGVELAALPELFAASHVVSVHAPQLPATTGLVTGELLRRMGPHTTFVNTARGAIVREAELVAVLRARPDLTAVLDVTEPEPAPADSPLRALPNVVLTPHLAGARHRDLELLMRSALDELERHLRGEPLQFALTEAAAALQA</sequence>
<organism evidence="5 6">
    <name type="scientific">Oleiharenicola lentus</name>
    <dbReference type="NCBI Taxonomy" id="2508720"/>
    <lineage>
        <taxon>Bacteria</taxon>
        <taxon>Pseudomonadati</taxon>
        <taxon>Verrucomicrobiota</taxon>
        <taxon>Opitutia</taxon>
        <taxon>Opitutales</taxon>
        <taxon>Opitutaceae</taxon>
        <taxon>Oleiharenicola</taxon>
    </lineage>
</organism>
<name>A0A4Q1C9Y6_9BACT</name>
<gene>
    <name evidence="5" type="ORF">ESB00_08335</name>
</gene>
<dbReference type="Pfam" id="PF02826">
    <property type="entry name" value="2-Hacid_dh_C"/>
    <property type="match status" value="1"/>
</dbReference>
<keyword evidence="6" id="KW-1185">Reference proteome</keyword>